<gene>
    <name evidence="1" type="ORF">TCON_1020</name>
</gene>
<name>A0ABQ7I046_9MICR</name>
<dbReference type="Proteomes" id="UP001516464">
    <property type="component" value="Unassembled WGS sequence"/>
</dbReference>
<comment type="caution">
    <text evidence="1">The sequence shown here is derived from an EMBL/GenBank/DDBJ whole genome shotgun (WGS) entry which is preliminary data.</text>
</comment>
<sequence length="127" mass="14761">MKSEDHVGVNNDSPGFILDKKDYIINEADLPLEEVAYRANRLKQNVHVLILRDESDEDSEKGLVMSSVEKITSVFMCIIKKIKKSSLYFYRALRQRIKWKKKESNIINEDDKTDSQTKNEGVIIEIK</sequence>
<keyword evidence="2" id="KW-1185">Reference proteome</keyword>
<accession>A0ABQ7I046</accession>
<evidence type="ECO:0000313" key="2">
    <source>
        <dbReference type="Proteomes" id="UP001516464"/>
    </source>
</evidence>
<organism evidence="1 2">
    <name type="scientific">Astathelohania contejeani</name>
    <dbReference type="NCBI Taxonomy" id="164912"/>
    <lineage>
        <taxon>Eukaryota</taxon>
        <taxon>Fungi</taxon>
        <taxon>Fungi incertae sedis</taxon>
        <taxon>Microsporidia</taxon>
        <taxon>Astathelohaniidae</taxon>
        <taxon>Astathelohania</taxon>
    </lineage>
</organism>
<dbReference type="EMBL" id="SBIQ01000053">
    <property type="protein sequence ID" value="KAF7683775.1"/>
    <property type="molecule type" value="Genomic_DNA"/>
</dbReference>
<evidence type="ECO:0000313" key="1">
    <source>
        <dbReference type="EMBL" id="KAF7683775.1"/>
    </source>
</evidence>
<protein>
    <submittedName>
        <fullName evidence="1">Uncharacterized protein</fullName>
    </submittedName>
</protein>
<reference evidence="1 2" key="1">
    <citation type="submission" date="2019-01" db="EMBL/GenBank/DDBJ databases">
        <title>Genomes sequencing and comparative genomics of infectious freshwater microsporidia, Cucumispora dikerogammari and Thelohania contejeani.</title>
        <authorList>
            <person name="Cormier A."/>
            <person name="Giraud I."/>
            <person name="Wattier R."/>
            <person name="Teixeira M."/>
            <person name="Grandjean F."/>
            <person name="Rigaud T."/>
            <person name="Cordaux R."/>
        </authorList>
    </citation>
    <scope>NUCLEOTIDE SEQUENCE [LARGE SCALE GENOMIC DNA]</scope>
    <source>
        <strain evidence="1">T1</strain>
        <tissue evidence="1">Spores</tissue>
    </source>
</reference>
<proteinExistence type="predicted"/>